<evidence type="ECO:0000256" key="7">
    <source>
        <dbReference type="ARBA" id="ARBA00023194"/>
    </source>
</evidence>
<dbReference type="PROSITE" id="PS00012">
    <property type="entry name" value="PHOSPHOPANTETHEINE"/>
    <property type="match status" value="2"/>
</dbReference>
<dbReference type="CDD" id="cd05930">
    <property type="entry name" value="A_NRPS"/>
    <property type="match status" value="1"/>
</dbReference>
<dbReference type="Gene3D" id="3.30.300.30">
    <property type="match status" value="2"/>
</dbReference>
<dbReference type="Proteomes" id="UP001589776">
    <property type="component" value="Unassembled WGS sequence"/>
</dbReference>
<dbReference type="PROSITE" id="PS00455">
    <property type="entry name" value="AMP_BINDING"/>
    <property type="match status" value="2"/>
</dbReference>
<dbReference type="InterPro" id="IPR010060">
    <property type="entry name" value="NRPS_synth"/>
</dbReference>
<evidence type="ECO:0000256" key="2">
    <source>
        <dbReference type="ARBA" id="ARBA00006432"/>
    </source>
</evidence>
<evidence type="ECO:0000256" key="8">
    <source>
        <dbReference type="ARBA" id="ARBA00023268"/>
    </source>
</evidence>
<dbReference type="Gene3D" id="3.30.559.10">
    <property type="entry name" value="Chloramphenicol acetyltransferase-like domain"/>
    <property type="match status" value="3"/>
</dbReference>
<dbReference type="InterPro" id="IPR000873">
    <property type="entry name" value="AMP-dep_synth/lig_dom"/>
</dbReference>
<dbReference type="InterPro" id="IPR020806">
    <property type="entry name" value="PKS_PP-bd"/>
</dbReference>
<evidence type="ECO:0000313" key="11">
    <source>
        <dbReference type="Proteomes" id="UP001589776"/>
    </source>
</evidence>
<evidence type="ECO:0000256" key="4">
    <source>
        <dbReference type="ARBA" id="ARBA00022553"/>
    </source>
</evidence>
<sequence length="2597" mass="289783">MNNTIPNLNLHELTHPQKRIWFTEKTFPGTSMATIGGIMSLEADDLDIGRLREAVRQLVRTSEALRLRFTEADGVPYQYVVSEYDVPVKEIDFTVGGEQEATLWMMRHFRIPFELMNSPLCSFHIGLLPGGKAKLLLKQHHLVSDGHSMVLTVNKIIDTYLALGRGETVDEAEEALPGYLEFLVNERQYEASPRFAKDRSFWLQKFAVLPEPTQLKPYDMYSASTDAGRYSYPLPAPLLQQLRQLCSELQTNLFTLFLAAFYIYVYKATGMEDLVVGTNFLNRTNAREKMTLGMFTSTTPIRLKVEAGMTFAEWVGLVGKEQASLIRHQRYPFDVLFTELKERDRGLDRLFHILMEYQVMDFVRRPGLTCEIDALFAGAEALDIAIHIKEHIGTGTLQLDFDYRSQVYTEHEMEQLCGRMLQLIRHAMADPGKPVRELSMVGERERQLVVHTFNDTARDYPQHRLIHEGFERNAAERPDHPAVVTDGAVITYRELNERANRIAHYLRRTGVEPGSYVGLMLSRSVDMIAAMIGIAKSGGAYVPMEPTTPKARIERIIDTLGVMHLLTEQTLNPLASALSAVCPALAHVLFVDAPGELLQEADIADLPAAAIATHTAYVIFTSGSTGVPKGVIIAHRTVSNLIDWVNRETGMGADDRVLFVTSPTFDLSVYDVFGMLTAGGTIRLAGAEDVRQPERLLQLLREEPITVWDSAPAALQQLAPLLLDAPLPAGGSLRLVMLSGDWIPLKLPGLLKEAYPGVRVLALGGATEATIWSNAFEVGEVQPDWASIPYGKPIQNARYYILDPGLQPCPIGVPGELYIGGDCLAVGYDDPQLTSARFVPDPFVTETAGQAAEPAASAAGQARMYRTGDRARWMQDGNIEFLGRIDHQVKIRGYRIELGEIQAGLARHPAIREAVVIDREDKGGDKYLCGYIVPEAENEELTVRELREFLAESLPDYMIPAHFVRMKAMPVTANGKLDRKALPEPDGSVGSGSEYVAPRNEIEAKLAGIWSEVLQRDVGAKDDFFKLGGHSLQATQMAARVRQQFGVDIPLRILFVHSVLEQVGQYIAEARSANFGVIPAAPAADLYPMSSAQKGIFVISQLEDTGTAYNMPGLFRIEGSVDLQALEQAIHRLIERHEALRTSFEWNDGEPVQRVHREVPFRLDISEQTAADVRKWAEAWIRPFDLSQAPLLRAVWTPTGPNESCLLFDMHHLVSDGVSMNILMNEIAELYELALRHTSGQPASPRLPELPVRYRDYAVWQQRELREGRMAEQEQYWQERFSGDIPVLHLPTDRPRPAVQSFQGAHVTFAAGPTLTNALTKLAEREGATLYMVLLAAYQALLAKYSGQADIVVGSPVAGRSHPSVERIVGMFVNMIPVRTFPSPDLTVTEYIQQVKTAAIEAIERQQFPFEEFVRRQQVQRDASRNPLFDTVFSLQNLDVDGMSFGGLSVRPEPLKGIAAKFDLLLEAYLGSEELSFTAEYGAALFDEATMRRFGGHYVQLLEQMAAHPERKLAELAILTEAEQEELLRFHADGRVEADELRTLQDWFEEQVTLTPERIAVVHEEKRLTYRELNEKANRLARTLRRLGAGPDRLIAFMAHRSIDMVVGMMAILKSGSAYVPIDPNAPQERIRYILGDCGALLLLAGEGIEAPADAPCSVLRMDDNGLYDSDGTNLPAVCTPDHLAYVIYTSGTTGLPKGTLIPHAGVGRIVKQTNYVRFTEDDRVLQLSNYAFDGSIIDLFGALLNGAQLVIIDYETATDISLLAQCIIDKGITVFFATTSLFNAIIDERPDCLAGVRYMLFGGEKASVHHVRKALKLLGPGRLINGYGPTETTVFATAYVVDSLAEDAVSLPIGRPMRGTRLYVTDPFGKLQPIGVPGELCIAGSGLARGYLHRPELTAEKFVPCPFEPGERMYRTGDLVKWLPDGTIEYIDRLDQQVKVRGFRIELGEIEHRLQELEPVQDAVVTAMKDTNGSMQLCAYLVSDRPWTVAEMRSQLARSLPDYMIPHYFVALDRIPLTPNGKLDRRALPEPDRSTSGAEFEAPANEIERLLASVWSSLLAVPEIGIHDHFFHLGGDSIKAIQASARLQKYGYKLGVRDFFSYPTIAELACRVQPLTAAAPQEPVTGEVVMGPVQRWFFERNFTDSHHFNQSVLLHRQSGWEEQALRQVLERLVVHHDALRMKVVESEGRLVQENRSIDEDELAQSFRFETAELPASVRDEPERLRQLADEQQAGLSLQEGPLVRAKLFHAADGDYLLIVIHHLVVDGVSWRILLEDLAEGYEQAVRGETVSFAAKTHSYQAWTKALEGYASSEQLQRELSYWMTSEAKAFASLPRDLPDTDAETDIVGLAQVCTVALSEQQTEQLLRKVHHAYHTETEDLLVAALALAVAEWTGDERVRIQLEGHGREPLFPQLDVSRTVGWFTSQYPVTLSLDRARHPLIAVKEQLRSVPHKGIGYGIWRYMGDTSADGRNSPESACEPEISFNYLGQIDQEGVSAFSIVRDPMGQQISPNAQRMHAIGINAIVQTGCLTVRFDYNPYRFQRATIVQLAERYKHHLLQLMEHCLTKKKSELTSSDVSSGEISQDDLEDLFSLLSE</sequence>
<dbReference type="Pfam" id="PF00550">
    <property type="entry name" value="PP-binding"/>
    <property type="match status" value="2"/>
</dbReference>
<dbReference type="InterPro" id="IPR045851">
    <property type="entry name" value="AMP-bd_C_sf"/>
</dbReference>
<keyword evidence="8" id="KW-0511">Multifunctional enzyme</keyword>
<dbReference type="SUPFAM" id="SSF52777">
    <property type="entry name" value="CoA-dependent acyltransferases"/>
    <property type="match status" value="6"/>
</dbReference>
<dbReference type="InterPro" id="IPR009081">
    <property type="entry name" value="PP-bd_ACP"/>
</dbReference>
<dbReference type="Pfam" id="PF00501">
    <property type="entry name" value="AMP-binding"/>
    <property type="match status" value="2"/>
</dbReference>
<dbReference type="Gene3D" id="1.10.1200.10">
    <property type="entry name" value="ACP-like"/>
    <property type="match status" value="2"/>
</dbReference>
<dbReference type="InterPro" id="IPR001242">
    <property type="entry name" value="Condensation_dom"/>
</dbReference>
<dbReference type="CDD" id="cd19534">
    <property type="entry name" value="E_NRPS"/>
    <property type="match status" value="1"/>
</dbReference>
<dbReference type="NCBIfam" id="TIGR01720">
    <property type="entry name" value="NRPS-para261"/>
    <property type="match status" value="1"/>
</dbReference>
<dbReference type="NCBIfam" id="TIGR01733">
    <property type="entry name" value="AA-adenyl-dom"/>
    <property type="match status" value="2"/>
</dbReference>
<name>A0ABV6DQV2_9BACL</name>
<dbReference type="NCBIfam" id="NF003417">
    <property type="entry name" value="PRK04813.1"/>
    <property type="match status" value="2"/>
</dbReference>
<dbReference type="Gene3D" id="3.40.50.980">
    <property type="match status" value="4"/>
</dbReference>
<evidence type="ECO:0000259" key="9">
    <source>
        <dbReference type="PROSITE" id="PS50075"/>
    </source>
</evidence>
<dbReference type="Pfam" id="PF13193">
    <property type="entry name" value="AMP-binding_C"/>
    <property type="match status" value="2"/>
</dbReference>
<comment type="cofactor">
    <cofactor evidence="1">
        <name>pantetheine 4'-phosphate</name>
        <dbReference type="ChEBI" id="CHEBI:47942"/>
    </cofactor>
</comment>
<protein>
    <submittedName>
        <fullName evidence="10">Amino acid adenylation domain-containing protein</fullName>
    </submittedName>
</protein>
<organism evidence="10 11">
    <name type="scientific">Paenibacillus chartarius</name>
    <dbReference type="NCBI Taxonomy" id="747481"/>
    <lineage>
        <taxon>Bacteria</taxon>
        <taxon>Bacillati</taxon>
        <taxon>Bacillota</taxon>
        <taxon>Bacilli</taxon>
        <taxon>Bacillales</taxon>
        <taxon>Paenibacillaceae</taxon>
        <taxon>Paenibacillus</taxon>
    </lineage>
</organism>
<dbReference type="EMBL" id="JBHLWN010000079">
    <property type="protein sequence ID" value="MFC0215032.1"/>
    <property type="molecule type" value="Genomic_DNA"/>
</dbReference>
<keyword evidence="11" id="KW-1185">Reference proteome</keyword>
<evidence type="ECO:0000256" key="6">
    <source>
        <dbReference type="ARBA" id="ARBA00022737"/>
    </source>
</evidence>
<dbReference type="InterPro" id="IPR023213">
    <property type="entry name" value="CAT-like_dom_sf"/>
</dbReference>
<reference evidence="10 11" key="1">
    <citation type="submission" date="2024-09" db="EMBL/GenBank/DDBJ databases">
        <authorList>
            <person name="Sun Q."/>
            <person name="Mori K."/>
        </authorList>
    </citation>
    <scope>NUCLEOTIDE SEQUENCE [LARGE SCALE GENOMIC DNA]</scope>
    <source>
        <strain evidence="10 11">CCM 7759</strain>
    </source>
</reference>
<comment type="caution">
    <text evidence="10">The sequence shown here is derived from an EMBL/GenBank/DDBJ whole genome shotgun (WGS) entry which is preliminary data.</text>
</comment>
<dbReference type="Gene3D" id="2.30.38.10">
    <property type="entry name" value="Luciferase, Domain 3"/>
    <property type="match status" value="2"/>
</dbReference>
<dbReference type="CDD" id="cd12117">
    <property type="entry name" value="A_NRPS_Srf_like"/>
    <property type="match status" value="1"/>
</dbReference>
<dbReference type="Pfam" id="PF00668">
    <property type="entry name" value="Condensation"/>
    <property type="match status" value="3"/>
</dbReference>
<keyword evidence="6" id="KW-0677">Repeat</keyword>
<dbReference type="PROSITE" id="PS50075">
    <property type="entry name" value="CARRIER"/>
    <property type="match status" value="2"/>
</dbReference>
<dbReference type="SUPFAM" id="SSF47336">
    <property type="entry name" value="ACP-like"/>
    <property type="match status" value="2"/>
</dbReference>
<dbReference type="Gene3D" id="3.30.559.30">
    <property type="entry name" value="Nonribosomal peptide synthetase, condensation domain"/>
    <property type="match status" value="3"/>
</dbReference>
<dbReference type="InterPro" id="IPR010071">
    <property type="entry name" value="AA_adenyl_dom"/>
</dbReference>
<keyword evidence="5" id="KW-0436">Ligase</keyword>
<dbReference type="SUPFAM" id="SSF56801">
    <property type="entry name" value="Acetyl-CoA synthetase-like"/>
    <property type="match status" value="2"/>
</dbReference>
<dbReference type="PANTHER" id="PTHR45527">
    <property type="entry name" value="NONRIBOSOMAL PEPTIDE SYNTHETASE"/>
    <property type="match status" value="1"/>
</dbReference>
<keyword evidence="7" id="KW-0045">Antibiotic biosynthesis</keyword>
<proteinExistence type="inferred from homology"/>
<dbReference type="InterPro" id="IPR025110">
    <property type="entry name" value="AMP-bd_C"/>
</dbReference>
<dbReference type="InterPro" id="IPR006162">
    <property type="entry name" value="Ppantetheine_attach_site"/>
</dbReference>
<dbReference type="SMART" id="SM00823">
    <property type="entry name" value="PKS_PP"/>
    <property type="match status" value="2"/>
</dbReference>
<dbReference type="InterPro" id="IPR036736">
    <property type="entry name" value="ACP-like_sf"/>
</dbReference>
<dbReference type="CDD" id="cd19531">
    <property type="entry name" value="LCL_NRPS-like"/>
    <property type="match status" value="1"/>
</dbReference>
<dbReference type="RefSeq" id="WP_377472487.1">
    <property type="nucleotide sequence ID" value="NZ_JBHLWN010000079.1"/>
</dbReference>
<keyword evidence="3" id="KW-0596">Phosphopantetheine</keyword>
<gene>
    <name evidence="10" type="ORF">ACFFK0_21795</name>
</gene>
<feature type="domain" description="Carrier" evidence="9">
    <location>
        <begin position="2043"/>
        <end position="2117"/>
    </location>
</feature>
<evidence type="ECO:0000256" key="5">
    <source>
        <dbReference type="ARBA" id="ARBA00022598"/>
    </source>
</evidence>
<evidence type="ECO:0000256" key="3">
    <source>
        <dbReference type="ARBA" id="ARBA00022450"/>
    </source>
</evidence>
<evidence type="ECO:0000256" key="1">
    <source>
        <dbReference type="ARBA" id="ARBA00001957"/>
    </source>
</evidence>
<dbReference type="PANTHER" id="PTHR45527:SF1">
    <property type="entry name" value="FATTY ACID SYNTHASE"/>
    <property type="match status" value="1"/>
</dbReference>
<dbReference type="InterPro" id="IPR020845">
    <property type="entry name" value="AMP-binding_CS"/>
</dbReference>
<accession>A0ABV6DQV2</accession>
<evidence type="ECO:0000313" key="10">
    <source>
        <dbReference type="EMBL" id="MFC0215032.1"/>
    </source>
</evidence>
<keyword evidence="4" id="KW-0597">Phosphoprotein</keyword>
<comment type="similarity">
    <text evidence="2">Belongs to the ATP-dependent AMP-binding enzyme family.</text>
</comment>
<feature type="domain" description="Carrier" evidence="9">
    <location>
        <begin position="997"/>
        <end position="1071"/>
    </location>
</feature>